<dbReference type="Gene3D" id="2.40.30.70">
    <property type="entry name" value="YaeB-like"/>
    <property type="match status" value="1"/>
</dbReference>
<dbReference type="InParanoid" id="A2FC71"/>
<dbReference type="EMBL" id="DS113713">
    <property type="protein sequence ID" value="EAX97484.1"/>
    <property type="molecule type" value="Genomic_DNA"/>
</dbReference>
<dbReference type="InterPro" id="IPR036413">
    <property type="entry name" value="YaeB-like_sf"/>
</dbReference>
<dbReference type="InterPro" id="IPR036414">
    <property type="entry name" value="YaeB_N_sf"/>
</dbReference>
<accession>A2FC71</accession>
<protein>
    <recommendedName>
        <fullName evidence="3">TsaA-like domain-containing protein</fullName>
    </recommendedName>
</protein>
<dbReference type="InterPro" id="IPR040372">
    <property type="entry name" value="YaeB-like"/>
</dbReference>
<keyword evidence="5" id="KW-1185">Reference proteome</keyword>
<dbReference type="SMR" id="A2FC71"/>
<evidence type="ECO:0000256" key="1">
    <source>
        <dbReference type="ARBA" id="ARBA00022691"/>
    </source>
</evidence>
<feature type="domain" description="TsaA-like" evidence="3">
    <location>
        <begin position="9"/>
        <end position="139"/>
    </location>
</feature>
<dbReference type="InterPro" id="IPR023370">
    <property type="entry name" value="TrmO-like_N"/>
</dbReference>
<dbReference type="STRING" id="5722.A2FC71"/>
<proteinExistence type="inferred from homology"/>
<dbReference type="VEuPathDB" id="TrichDB:TVAG_335440"/>
<dbReference type="OrthoDB" id="4882at2759"/>
<dbReference type="Pfam" id="PF01980">
    <property type="entry name" value="TrmO_N"/>
    <property type="match status" value="1"/>
</dbReference>
<dbReference type="FunFam" id="2.40.30.70:FF:000009">
    <property type="entry name" value="Uncharacterized protein"/>
    <property type="match status" value="1"/>
</dbReference>
<dbReference type="Proteomes" id="UP000001542">
    <property type="component" value="Unassembled WGS sequence"/>
</dbReference>
<dbReference type="PROSITE" id="PS51668">
    <property type="entry name" value="TSAA_2"/>
    <property type="match status" value="1"/>
</dbReference>
<sequence length="139" mass="15630">MSETPSYTLKQLGIVHSPHKDISDTPKCGNGDEKEGIVEIFPEFTDCLKCLEEEKFIHLICWLDKAQRDVLSCHPRRDPANPITGVFGTRSPSRPNPISCSLVEVLEISANNIKVKGLDLFDGTPLLDIKPFYFPFDKK</sequence>
<reference evidence="4" key="1">
    <citation type="submission" date="2006-10" db="EMBL/GenBank/DDBJ databases">
        <authorList>
            <person name="Amadeo P."/>
            <person name="Zhao Q."/>
            <person name="Wortman J."/>
            <person name="Fraser-Liggett C."/>
            <person name="Carlton J."/>
        </authorList>
    </citation>
    <scope>NUCLEOTIDE SEQUENCE</scope>
    <source>
        <strain evidence="4">G3</strain>
    </source>
</reference>
<dbReference type="SUPFAM" id="SSF118196">
    <property type="entry name" value="YaeB-like"/>
    <property type="match status" value="1"/>
</dbReference>
<dbReference type="PANTHER" id="PTHR12818">
    <property type="entry name" value="TRNA (ADENINE(37)-N6)-METHYLTRANSFERASE"/>
    <property type="match status" value="1"/>
</dbReference>
<evidence type="ECO:0000256" key="2">
    <source>
        <dbReference type="ARBA" id="ARBA00033753"/>
    </source>
</evidence>
<dbReference type="RefSeq" id="XP_001310414.1">
    <property type="nucleotide sequence ID" value="XM_001310413.1"/>
</dbReference>
<dbReference type="CDD" id="cd09281">
    <property type="entry name" value="UPF0066"/>
    <property type="match status" value="1"/>
</dbReference>
<dbReference type="PANTHER" id="PTHR12818:SF0">
    <property type="entry name" value="TRNA (ADENINE(37)-N6)-METHYLTRANSFERASE"/>
    <property type="match status" value="1"/>
</dbReference>
<comment type="similarity">
    <text evidence="2">Belongs to the tRNA methyltransferase O family.</text>
</comment>
<evidence type="ECO:0000313" key="5">
    <source>
        <dbReference type="Proteomes" id="UP000001542"/>
    </source>
</evidence>
<dbReference type="eggNOG" id="KOG2942">
    <property type="taxonomic scope" value="Eukaryota"/>
</dbReference>
<reference evidence="4" key="2">
    <citation type="journal article" date="2007" name="Science">
        <title>Draft genome sequence of the sexually transmitted pathogen Trichomonas vaginalis.</title>
        <authorList>
            <person name="Carlton J.M."/>
            <person name="Hirt R.P."/>
            <person name="Silva J.C."/>
            <person name="Delcher A.L."/>
            <person name="Schatz M."/>
            <person name="Zhao Q."/>
            <person name="Wortman J.R."/>
            <person name="Bidwell S.L."/>
            <person name="Alsmark U.C.M."/>
            <person name="Besteiro S."/>
            <person name="Sicheritz-Ponten T."/>
            <person name="Noel C.J."/>
            <person name="Dacks J.B."/>
            <person name="Foster P.G."/>
            <person name="Simillion C."/>
            <person name="Van de Peer Y."/>
            <person name="Miranda-Saavedra D."/>
            <person name="Barton G.J."/>
            <person name="Westrop G.D."/>
            <person name="Mueller S."/>
            <person name="Dessi D."/>
            <person name="Fiori P.L."/>
            <person name="Ren Q."/>
            <person name="Paulsen I."/>
            <person name="Zhang H."/>
            <person name="Bastida-Corcuera F.D."/>
            <person name="Simoes-Barbosa A."/>
            <person name="Brown M.T."/>
            <person name="Hayes R.D."/>
            <person name="Mukherjee M."/>
            <person name="Okumura C.Y."/>
            <person name="Schneider R."/>
            <person name="Smith A.J."/>
            <person name="Vanacova S."/>
            <person name="Villalvazo M."/>
            <person name="Haas B.J."/>
            <person name="Pertea M."/>
            <person name="Feldblyum T.V."/>
            <person name="Utterback T.R."/>
            <person name="Shu C.L."/>
            <person name="Osoegawa K."/>
            <person name="de Jong P.J."/>
            <person name="Hrdy I."/>
            <person name="Horvathova L."/>
            <person name="Zubacova Z."/>
            <person name="Dolezal P."/>
            <person name="Malik S.B."/>
            <person name="Logsdon J.M. Jr."/>
            <person name="Henze K."/>
            <person name="Gupta A."/>
            <person name="Wang C.C."/>
            <person name="Dunne R.L."/>
            <person name="Upcroft J.A."/>
            <person name="Upcroft P."/>
            <person name="White O."/>
            <person name="Salzberg S.L."/>
            <person name="Tang P."/>
            <person name="Chiu C.-H."/>
            <person name="Lee Y.-S."/>
            <person name="Embley T.M."/>
            <person name="Coombs G.H."/>
            <person name="Mottram J.C."/>
            <person name="Tachezy J."/>
            <person name="Fraser-Liggett C.M."/>
            <person name="Johnson P.J."/>
        </authorList>
    </citation>
    <scope>NUCLEOTIDE SEQUENCE [LARGE SCALE GENOMIC DNA]</scope>
    <source>
        <strain evidence="4">G3</strain>
    </source>
</reference>
<organism evidence="4 5">
    <name type="scientific">Trichomonas vaginalis (strain ATCC PRA-98 / G3)</name>
    <dbReference type="NCBI Taxonomy" id="412133"/>
    <lineage>
        <taxon>Eukaryota</taxon>
        <taxon>Metamonada</taxon>
        <taxon>Parabasalia</taxon>
        <taxon>Trichomonadida</taxon>
        <taxon>Trichomonadidae</taxon>
        <taxon>Trichomonas</taxon>
    </lineage>
</organism>
<dbReference type="KEGG" id="tva:4755269"/>
<evidence type="ECO:0000313" key="4">
    <source>
        <dbReference type="EMBL" id="EAX97484.1"/>
    </source>
</evidence>
<name>A2FC71_TRIV3</name>
<dbReference type="AlphaFoldDB" id="A2FC71"/>
<keyword evidence="1" id="KW-0949">S-adenosyl-L-methionine</keyword>
<gene>
    <name evidence="4" type="ORF">TVAG_335440</name>
</gene>
<dbReference type="NCBIfam" id="TIGR00104">
    <property type="entry name" value="tRNA_TsaA"/>
    <property type="match status" value="1"/>
</dbReference>
<dbReference type="VEuPathDB" id="TrichDB:TVAGG3_0147800"/>
<evidence type="ECO:0000259" key="3">
    <source>
        <dbReference type="PROSITE" id="PS51668"/>
    </source>
</evidence>